<dbReference type="RefSeq" id="WP_148857885.1">
    <property type="nucleotide sequence ID" value="NZ_PHNJ01000004.1"/>
</dbReference>
<protein>
    <recommendedName>
        <fullName evidence="1">Methyltransferase FkbM domain-containing protein</fullName>
    </recommendedName>
</protein>
<evidence type="ECO:0000313" key="2">
    <source>
        <dbReference type="EMBL" id="TYL38884.1"/>
    </source>
</evidence>
<accession>A0A8J8Q4Q0</accession>
<comment type="caution">
    <text evidence="2">The sequence shown here is derived from an EMBL/GenBank/DDBJ whole genome shotgun (WGS) entry which is preliminary data.</text>
</comment>
<dbReference type="PANTHER" id="PTHR34203">
    <property type="entry name" value="METHYLTRANSFERASE, FKBM FAMILY PROTEIN"/>
    <property type="match status" value="1"/>
</dbReference>
<sequence length="271" mass="30219">MKDSVRTYGRLFQDSPVFPVIKRFYLGFENATIRAKIALGDDTTRLRVGGAEASFYQTSVVEWKNVNYYVEPEYPVLVDLVERVRLGDVFYDVGANVGIYSCLVADVLEEGSVVAFEPHRPTVERLVDNARLNGVDLTVVERALSNRSKRARLIADSDKPGMQYGTVATDASDPDTGETRRVVETVSGDELVRNGDVPPPDIIKIDVEGTAPAVLEGLEESIAESCRLVYVEPHDNMDVVRDRLRGYGFSIEEIPLARFREHEPPTLLGRK</sequence>
<gene>
    <name evidence="2" type="ORF">CV102_10275</name>
</gene>
<dbReference type="EMBL" id="PHNJ01000004">
    <property type="protein sequence ID" value="TYL38884.1"/>
    <property type="molecule type" value="Genomic_DNA"/>
</dbReference>
<dbReference type="Pfam" id="PF05050">
    <property type="entry name" value="Methyltransf_21"/>
    <property type="match status" value="1"/>
</dbReference>
<dbReference type="Gene3D" id="3.40.50.150">
    <property type="entry name" value="Vaccinia Virus protein VP39"/>
    <property type="match status" value="1"/>
</dbReference>
<dbReference type="NCBIfam" id="TIGR01444">
    <property type="entry name" value="fkbM_fam"/>
    <property type="match status" value="1"/>
</dbReference>
<evidence type="ECO:0000259" key="1">
    <source>
        <dbReference type="Pfam" id="PF05050"/>
    </source>
</evidence>
<dbReference type="Proteomes" id="UP000766904">
    <property type="component" value="Unassembled WGS sequence"/>
</dbReference>
<evidence type="ECO:0000313" key="3">
    <source>
        <dbReference type="Proteomes" id="UP000766904"/>
    </source>
</evidence>
<dbReference type="SUPFAM" id="SSF53335">
    <property type="entry name" value="S-adenosyl-L-methionine-dependent methyltransferases"/>
    <property type="match status" value="1"/>
</dbReference>
<dbReference type="OrthoDB" id="275825at2157"/>
<organism evidence="2 3">
    <name type="scientific">Natronococcus pandeyae</name>
    <dbReference type="NCBI Taxonomy" id="2055836"/>
    <lineage>
        <taxon>Archaea</taxon>
        <taxon>Methanobacteriati</taxon>
        <taxon>Methanobacteriota</taxon>
        <taxon>Stenosarchaea group</taxon>
        <taxon>Halobacteria</taxon>
        <taxon>Halobacteriales</taxon>
        <taxon>Natrialbaceae</taxon>
        <taxon>Natronococcus</taxon>
    </lineage>
</organism>
<proteinExistence type="predicted"/>
<reference evidence="2" key="1">
    <citation type="submission" date="2017-11" db="EMBL/GenBank/DDBJ databases">
        <authorList>
            <person name="Kajale S.C."/>
            <person name="Sharma A."/>
        </authorList>
    </citation>
    <scope>NUCLEOTIDE SEQUENCE</scope>
    <source>
        <strain evidence="2">LS1_42</strain>
    </source>
</reference>
<dbReference type="AlphaFoldDB" id="A0A8J8Q4Q0"/>
<dbReference type="InterPro" id="IPR052514">
    <property type="entry name" value="SAM-dependent_MTase"/>
</dbReference>
<name>A0A8J8Q4Q0_9EURY</name>
<dbReference type="InterPro" id="IPR006342">
    <property type="entry name" value="FkbM_mtfrase"/>
</dbReference>
<feature type="domain" description="Methyltransferase FkbM" evidence="1">
    <location>
        <begin position="92"/>
        <end position="250"/>
    </location>
</feature>
<keyword evidence="3" id="KW-1185">Reference proteome</keyword>
<dbReference type="InterPro" id="IPR029063">
    <property type="entry name" value="SAM-dependent_MTases_sf"/>
</dbReference>
<dbReference type="PANTHER" id="PTHR34203:SF15">
    <property type="entry name" value="SLL1173 PROTEIN"/>
    <property type="match status" value="1"/>
</dbReference>